<dbReference type="PROSITE" id="PS00379">
    <property type="entry name" value="CDP_ALCOHOL_P_TRANSF"/>
    <property type="match status" value="1"/>
</dbReference>
<comment type="similarity">
    <text evidence="8">Belongs to the CDP-alcohol phosphatidyltransferase class-I family.</text>
</comment>
<keyword evidence="5" id="KW-0443">Lipid metabolism</keyword>
<evidence type="ECO:0000256" key="4">
    <source>
        <dbReference type="ARBA" id="ARBA00022989"/>
    </source>
</evidence>
<evidence type="ECO:0000256" key="3">
    <source>
        <dbReference type="ARBA" id="ARBA00022692"/>
    </source>
</evidence>
<dbReference type="AlphaFoldDB" id="A0A445A8M5"/>
<dbReference type="GO" id="GO:0006661">
    <property type="term" value="P:phosphatidylinositol biosynthetic process"/>
    <property type="evidence" value="ECO:0007669"/>
    <property type="project" value="TreeGrafter"/>
</dbReference>
<keyword evidence="6" id="KW-0472">Membrane</keyword>
<name>A0A445A8M5_ARAHY</name>
<dbReference type="Gene3D" id="1.20.120.1760">
    <property type="match status" value="1"/>
</dbReference>
<evidence type="ECO:0000256" key="1">
    <source>
        <dbReference type="ARBA" id="ARBA00004141"/>
    </source>
</evidence>
<comment type="subcellular location">
    <subcellularLocation>
        <location evidence="1">Membrane</location>
        <topology evidence="1">Multi-pass membrane protein</topology>
    </subcellularLocation>
</comment>
<dbReference type="GO" id="GO:0003881">
    <property type="term" value="F:CDP-diacylglycerol-inositol 3-phosphatidyltransferase activity"/>
    <property type="evidence" value="ECO:0007669"/>
    <property type="project" value="TreeGrafter"/>
</dbReference>
<dbReference type="InterPro" id="IPR000462">
    <property type="entry name" value="CDP-OH_P_trans"/>
</dbReference>
<dbReference type="InterPro" id="IPR048254">
    <property type="entry name" value="CDP_ALCOHOL_P_TRANSF_CS"/>
</dbReference>
<evidence type="ECO:0000313" key="10">
    <source>
        <dbReference type="Proteomes" id="UP000289738"/>
    </source>
</evidence>
<evidence type="ECO:0008006" key="11">
    <source>
        <dbReference type="Google" id="ProtNLM"/>
    </source>
</evidence>
<dbReference type="InterPro" id="IPR043130">
    <property type="entry name" value="CDP-OH_PTrfase_TM_dom"/>
</dbReference>
<sequence>MYICAHINRKNNLRCSLPPFANLTVVAPYGFASFFRRTLPDKYLILPILYSIQFANTKELQWPRNLARNLDQNLLFSVTSFVCDAVDGWAARKFNQVSTFGAVLDMVTDRLSLSLSVLYLILFYLSENHTETLMDVLATNLQKISIVSFLIATSFVGCTIKQLTNVIQLKTAADACVLYDINKKQKQ</sequence>
<dbReference type="PANTHER" id="PTHR15362">
    <property type="entry name" value="PHOSPHATIDYLINOSITOL SYNTHASE"/>
    <property type="match status" value="1"/>
</dbReference>
<keyword evidence="3" id="KW-0812">Transmembrane</keyword>
<protein>
    <recommendedName>
        <fullName evidence="11">CDP-diacylglycerol--inositol 3-phosphatidyltransferase</fullName>
    </recommendedName>
</protein>
<evidence type="ECO:0000256" key="7">
    <source>
        <dbReference type="ARBA" id="ARBA00023264"/>
    </source>
</evidence>
<gene>
    <name evidence="9" type="ORF">Ahy_B03g067974</name>
</gene>
<evidence type="ECO:0000256" key="5">
    <source>
        <dbReference type="ARBA" id="ARBA00023098"/>
    </source>
</evidence>
<evidence type="ECO:0000256" key="2">
    <source>
        <dbReference type="ARBA" id="ARBA00022679"/>
    </source>
</evidence>
<organism evidence="9 10">
    <name type="scientific">Arachis hypogaea</name>
    <name type="common">Peanut</name>
    <dbReference type="NCBI Taxonomy" id="3818"/>
    <lineage>
        <taxon>Eukaryota</taxon>
        <taxon>Viridiplantae</taxon>
        <taxon>Streptophyta</taxon>
        <taxon>Embryophyta</taxon>
        <taxon>Tracheophyta</taxon>
        <taxon>Spermatophyta</taxon>
        <taxon>Magnoliopsida</taxon>
        <taxon>eudicotyledons</taxon>
        <taxon>Gunneridae</taxon>
        <taxon>Pentapetalae</taxon>
        <taxon>rosids</taxon>
        <taxon>fabids</taxon>
        <taxon>Fabales</taxon>
        <taxon>Fabaceae</taxon>
        <taxon>Papilionoideae</taxon>
        <taxon>50 kb inversion clade</taxon>
        <taxon>dalbergioids sensu lato</taxon>
        <taxon>Dalbergieae</taxon>
        <taxon>Pterocarpus clade</taxon>
        <taxon>Arachis</taxon>
    </lineage>
</organism>
<proteinExistence type="inferred from homology"/>
<keyword evidence="7" id="KW-1208">Phospholipid metabolism</keyword>
<dbReference type="GO" id="GO:0016020">
    <property type="term" value="C:membrane"/>
    <property type="evidence" value="ECO:0007669"/>
    <property type="project" value="UniProtKB-SubCell"/>
</dbReference>
<comment type="caution">
    <text evidence="9">The sequence shown here is derived from an EMBL/GenBank/DDBJ whole genome shotgun (WGS) entry which is preliminary data.</text>
</comment>
<evidence type="ECO:0000256" key="8">
    <source>
        <dbReference type="RuleBase" id="RU003750"/>
    </source>
</evidence>
<keyword evidence="10" id="KW-1185">Reference proteome</keyword>
<accession>A0A445A8M5</accession>
<evidence type="ECO:0000256" key="6">
    <source>
        <dbReference type="ARBA" id="ARBA00023136"/>
    </source>
</evidence>
<dbReference type="GO" id="GO:0005794">
    <property type="term" value="C:Golgi apparatus"/>
    <property type="evidence" value="ECO:0007669"/>
    <property type="project" value="TreeGrafter"/>
</dbReference>
<dbReference type="Proteomes" id="UP000289738">
    <property type="component" value="Chromosome B03"/>
</dbReference>
<keyword evidence="4" id="KW-1133">Transmembrane helix</keyword>
<dbReference type="Pfam" id="PF01066">
    <property type="entry name" value="CDP-OH_P_transf"/>
    <property type="match status" value="1"/>
</dbReference>
<dbReference type="PANTHER" id="PTHR15362:SF4">
    <property type="entry name" value="CDP-DIACYLGLYCEROL--INOSITOL 3-PHOSPHATIDYLTRANSFERASE"/>
    <property type="match status" value="1"/>
</dbReference>
<reference evidence="9 10" key="1">
    <citation type="submission" date="2019-01" db="EMBL/GenBank/DDBJ databases">
        <title>Sequencing of cultivated peanut Arachis hypogaea provides insights into genome evolution and oil improvement.</title>
        <authorList>
            <person name="Chen X."/>
        </authorList>
    </citation>
    <scope>NUCLEOTIDE SEQUENCE [LARGE SCALE GENOMIC DNA]</scope>
    <source>
        <strain evidence="10">cv. Fuhuasheng</strain>
        <tissue evidence="9">Leaves</tissue>
    </source>
</reference>
<keyword evidence="2 8" id="KW-0808">Transferase</keyword>
<evidence type="ECO:0000313" key="9">
    <source>
        <dbReference type="EMBL" id="RYR22672.1"/>
    </source>
</evidence>
<dbReference type="EMBL" id="SDMP01000013">
    <property type="protein sequence ID" value="RYR22672.1"/>
    <property type="molecule type" value="Genomic_DNA"/>
</dbReference>